<proteinExistence type="predicted"/>
<keyword evidence="2" id="KW-1185">Reference proteome</keyword>
<feature type="non-terminal residue" evidence="1">
    <location>
        <position position="55"/>
    </location>
</feature>
<sequence length="55" mass="6002">GRTLPSEQDLWKLRCLHPTSGVEDLATVSDSGTTGHYRVVLICWVLATLLQPPGL</sequence>
<reference evidence="1 2" key="1">
    <citation type="submission" date="2024-05" db="EMBL/GenBank/DDBJ databases">
        <title>Genome sequencing and assembly of Indian major carp, Cirrhinus mrigala (Hamilton, 1822).</title>
        <authorList>
            <person name="Mohindra V."/>
            <person name="Chowdhury L.M."/>
            <person name="Lal K."/>
            <person name="Jena J.K."/>
        </authorList>
    </citation>
    <scope>NUCLEOTIDE SEQUENCE [LARGE SCALE GENOMIC DNA]</scope>
    <source>
        <strain evidence="1">CM1030</strain>
        <tissue evidence="1">Blood</tissue>
    </source>
</reference>
<accession>A0ABD0MPS0</accession>
<evidence type="ECO:0000313" key="2">
    <source>
        <dbReference type="Proteomes" id="UP001529510"/>
    </source>
</evidence>
<feature type="non-terminal residue" evidence="1">
    <location>
        <position position="1"/>
    </location>
</feature>
<dbReference type="Proteomes" id="UP001529510">
    <property type="component" value="Unassembled WGS sequence"/>
</dbReference>
<evidence type="ECO:0000313" key="1">
    <source>
        <dbReference type="EMBL" id="KAL0150762.1"/>
    </source>
</evidence>
<dbReference type="EMBL" id="JAMKFB020000274">
    <property type="protein sequence ID" value="KAL0150762.1"/>
    <property type="molecule type" value="Genomic_DNA"/>
</dbReference>
<dbReference type="AlphaFoldDB" id="A0ABD0MPS0"/>
<organism evidence="1 2">
    <name type="scientific">Cirrhinus mrigala</name>
    <name type="common">Mrigala</name>
    <dbReference type="NCBI Taxonomy" id="683832"/>
    <lineage>
        <taxon>Eukaryota</taxon>
        <taxon>Metazoa</taxon>
        <taxon>Chordata</taxon>
        <taxon>Craniata</taxon>
        <taxon>Vertebrata</taxon>
        <taxon>Euteleostomi</taxon>
        <taxon>Actinopterygii</taxon>
        <taxon>Neopterygii</taxon>
        <taxon>Teleostei</taxon>
        <taxon>Ostariophysi</taxon>
        <taxon>Cypriniformes</taxon>
        <taxon>Cyprinidae</taxon>
        <taxon>Labeoninae</taxon>
        <taxon>Labeonini</taxon>
        <taxon>Cirrhinus</taxon>
    </lineage>
</organism>
<gene>
    <name evidence="1" type="ORF">M9458_053920</name>
</gene>
<name>A0ABD0MPS0_CIRMR</name>
<protein>
    <submittedName>
        <fullName evidence="1">Uncharacterized protein</fullName>
    </submittedName>
</protein>
<comment type="caution">
    <text evidence="1">The sequence shown here is derived from an EMBL/GenBank/DDBJ whole genome shotgun (WGS) entry which is preliminary data.</text>
</comment>